<evidence type="ECO:0000313" key="1">
    <source>
        <dbReference type="EMBL" id="URE04225.1"/>
    </source>
</evidence>
<proteinExistence type="predicted"/>
<reference evidence="1" key="1">
    <citation type="submission" date="2022-05" db="EMBL/GenBank/DDBJ databases">
        <title>The Musa troglodytarum L. genome provides insights into the mechanism of non-climacteric behaviour and enrichment of carotenoids.</title>
        <authorList>
            <person name="Wang J."/>
        </authorList>
    </citation>
    <scope>NUCLEOTIDE SEQUENCE</scope>
    <source>
        <tissue evidence="1">Leaf</tissue>
    </source>
</reference>
<dbReference type="Proteomes" id="UP001055439">
    <property type="component" value="Chromosome 5"/>
</dbReference>
<keyword evidence="2" id="KW-1185">Reference proteome</keyword>
<dbReference type="EMBL" id="CP097507">
    <property type="protein sequence ID" value="URE04225.1"/>
    <property type="molecule type" value="Genomic_DNA"/>
</dbReference>
<dbReference type="AlphaFoldDB" id="A0A9E7FXJ9"/>
<evidence type="ECO:0000313" key="2">
    <source>
        <dbReference type="Proteomes" id="UP001055439"/>
    </source>
</evidence>
<sequence length="97" mass="11398">MVQDPEVLTRPGDRRLPVLHLPLHHRRRHRRIVLDRTVHRHLHPAALHCHRLQAPSRLLLLAVMARHLLDGSPDYDRVGVYVLRVQIKSPQLFMLRG</sequence>
<organism evidence="1 2">
    <name type="scientific">Musa troglodytarum</name>
    <name type="common">fe'i banana</name>
    <dbReference type="NCBI Taxonomy" id="320322"/>
    <lineage>
        <taxon>Eukaryota</taxon>
        <taxon>Viridiplantae</taxon>
        <taxon>Streptophyta</taxon>
        <taxon>Embryophyta</taxon>
        <taxon>Tracheophyta</taxon>
        <taxon>Spermatophyta</taxon>
        <taxon>Magnoliopsida</taxon>
        <taxon>Liliopsida</taxon>
        <taxon>Zingiberales</taxon>
        <taxon>Musaceae</taxon>
        <taxon>Musa</taxon>
    </lineage>
</organism>
<accession>A0A9E7FXJ9</accession>
<name>A0A9E7FXJ9_9LILI</name>
<protein>
    <submittedName>
        <fullName evidence="1">Uncharacterized protein</fullName>
    </submittedName>
</protein>
<gene>
    <name evidence="1" type="ORF">MUK42_07866</name>
</gene>